<dbReference type="Gene3D" id="3.40.50.200">
    <property type="entry name" value="Peptidase S8/S53 domain"/>
    <property type="match status" value="1"/>
</dbReference>
<evidence type="ECO:0000259" key="7">
    <source>
        <dbReference type="PROSITE" id="PS51212"/>
    </source>
</evidence>
<dbReference type="Pfam" id="PF01822">
    <property type="entry name" value="WSC"/>
    <property type="match status" value="1"/>
</dbReference>
<sequence>MTLHGVVTLLCGLGLVATSSASPLRAPLAVPDHVRRATNSEDPSCPDGFFCKQSSCPDGVVCPSGETCINFEGNFACAPPGLQWCALNPTTLQGVGCESGLCCHGNCFTSDAVCCEFPGIQCTIGAACNVCNPGQTCGDKQCVGGSNPSSSSSSSSTTASSSTTTVPPVITTSSTTTTTTTTRSSTTTTTTTTTTTRSSTTTTTTSRESTSTSSSTTTTSASSSPTQPARVGTFSLMGCYSDQVDLRVLVADSSEDPIGMTVEACVALAKAGSWRYAGVEYSRQCFVGNQMHGGTQFASSDCNMPCSGNGGETCGGGNRIQIYSDTTWEDPTYEELADAVHQYNASVWQALQVIEDYRGHLEILQGILQSSPSAKVKRAGEYEEIELRLIADRSAANEASTSLAAAKENGNRVLTLGRRLDTIDENNPRVPQYAFDDWDHAVNSLEDQLLDVIRDLNDNVVELSNAISSGITPAIDAAASIARVDITINAIGLPVSAGVTASGIFLVLATLAALFESNGTPITTTAMPSTTTTMSSTTTSSSSTSCAASATTSPIIIMTVEGTTVEEFEEFVATLPKDPEALQFTESWQPNFIYMGTVDQCTVEKFDNNPIVDAWNVDGLLELDSNDDTITSGTSATKRSYRHTVEELDGLDNINHGWTNRNTTTDHQLQRRVEPTANSRFQLQQNSPNHLKWLSQVSRYTNLDGDYLNFDDAIYNDPPASSTNAQDRPIVYLIDTAFLAGHESFAGSIVGGFGVDDVGGRITGLTFVPRNDHGTCMASLAAGKYHSMGKNTRLVPVELVISKSGVIRELRARRAAFVFKEIYRHILNNGGTANAVISMSFGAPRDAFEWGPGLVPSLQPKRDIFDKFLSWFYNVGVSVVCSAGNDQTQQRPAEQLDLSYFLPRGKGGADTPLIVVGNSFYNNSRHPSSQYGDSGELGILSLYNVGTNVDCATIKYTTGDKPLPILNEVSSYSIQPAGTSQATAITAGMIAYYMGQPELKARFMANGVSQMPMAIKSYMRTIAVRYKGAPADGIPRAASGDVIPCADGTPGRPPIVDLELSLPTSATPRTFATTQVTDGEALVISPIPQCWNLE</sequence>
<dbReference type="GO" id="GO:0008061">
    <property type="term" value="F:chitin binding"/>
    <property type="evidence" value="ECO:0007669"/>
    <property type="project" value="UniProtKB-KW"/>
</dbReference>
<feature type="compositionally biased region" description="Low complexity" evidence="5">
    <location>
        <begin position="150"/>
        <end position="226"/>
    </location>
</feature>
<keyword evidence="2 6" id="KW-0732">Signal</keyword>
<dbReference type="GO" id="GO:0006508">
    <property type="term" value="P:proteolysis"/>
    <property type="evidence" value="ECO:0007669"/>
    <property type="project" value="InterPro"/>
</dbReference>
<reference evidence="9" key="1">
    <citation type="journal article" date="2016" name="Genome Announc.">
        <title>Draft genome sequences of fungus Aspergillus calidoustus.</title>
        <authorList>
            <person name="Horn F."/>
            <person name="Linde J."/>
            <person name="Mattern D.J."/>
            <person name="Walther G."/>
            <person name="Guthke R."/>
            <person name="Scherlach K."/>
            <person name="Martin K."/>
            <person name="Brakhage A.A."/>
            <person name="Petzke L."/>
            <person name="Valiante V."/>
        </authorList>
    </citation>
    <scope>NUCLEOTIDE SEQUENCE [LARGE SCALE GENOMIC DNA]</scope>
    <source>
        <strain evidence="9">SF006504</strain>
    </source>
</reference>
<keyword evidence="1" id="KW-0147">Chitin-binding</keyword>
<dbReference type="InterPro" id="IPR036852">
    <property type="entry name" value="Peptidase_S8/S53_dom_sf"/>
</dbReference>
<dbReference type="OrthoDB" id="5985073at2759"/>
<dbReference type="PROSITE" id="PS51212">
    <property type="entry name" value="WSC"/>
    <property type="match status" value="1"/>
</dbReference>
<name>A0A0U5G854_ASPCI</name>
<dbReference type="OMA" id="NPGQTCG"/>
<organism evidence="8 9">
    <name type="scientific">Aspergillus calidoustus</name>
    <dbReference type="NCBI Taxonomy" id="454130"/>
    <lineage>
        <taxon>Eukaryota</taxon>
        <taxon>Fungi</taxon>
        <taxon>Dikarya</taxon>
        <taxon>Ascomycota</taxon>
        <taxon>Pezizomycotina</taxon>
        <taxon>Eurotiomycetes</taxon>
        <taxon>Eurotiomycetidae</taxon>
        <taxon>Eurotiales</taxon>
        <taxon>Aspergillaceae</taxon>
        <taxon>Aspergillus</taxon>
        <taxon>Aspergillus subgen. Nidulantes</taxon>
    </lineage>
</organism>
<dbReference type="EMBL" id="CDMC01000008">
    <property type="protein sequence ID" value="CEL06504.1"/>
    <property type="molecule type" value="Genomic_DNA"/>
</dbReference>
<dbReference type="InterPro" id="IPR051940">
    <property type="entry name" value="Chitin_bind-dev_reg"/>
</dbReference>
<keyword evidence="3" id="KW-0865">Zymogen</keyword>
<dbReference type="SMART" id="SM00321">
    <property type="entry name" value="WSC"/>
    <property type="match status" value="1"/>
</dbReference>
<evidence type="ECO:0000313" key="9">
    <source>
        <dbReference type="Proteomes" id="UP000054771"/>
    </source>
</evidence>
<dbReference type="PANTHER" id="PTHR23301:SF0">
    <property type="entry name" value="CHITIN-BINDING TYPE-2 DOMAIN-CONTAINING PROTEIN-RELATED"/>
    <property type="match status" value="1"/>
</dbReference>
<evidence type="ECO:0000256" key="4">
    <source>
        <dbReference type="ARBA" id="ARBA00023157"/>
    </source>
</evidence>
<dbReference type="SUPFAM" id="SSF52743">
    <property type="entry name" value="Subtilisin-like"/>
    <property type="match status" value="1"/>
</dbReference>
<evidence type="ECO:0000256" key="3">
    <source>
        <dbReference type="ARBA" id="ARBA00023145"/>
    </source>
</evidence>
<feature type="chain" id="PRO_5006857607" description="WSC domain-containing protein" evidence="6">
    <location>
        <begin position="22"/>
        <end position="1094"/>
    </location>
</feature>
<evidence type="ECO:0000256" key="2">
    <source>
        <dbReference type="ARBA" id="ARBA00022729"/>
    </source>
</evidence>
<evidence type="ECO:0000256" key="6">
    <source>
        <dbReference type="SAM" id="SignalP"/>
    </source>
</evidence>
<feature type="region of interest" description="Disordered" evidence="5">
    <location>
        <begin position="526"/>
        <end position="546"/>
    </location>
</feature>
<gene>
    <name evidence="8" type="ORF">ASPCAL09681</name>
</gene>
<proteinExistence type="predicted"/>
<dbReference type="AlphaFoldDB" id="A0A0U5G854"/>
<keyword evidence="4" id="KW-1015">Disulfide bond</keyword>
<dbReference type="Proteomes" id="UP000054771">
    <property type="component" value="Unassembled WGS sequence"/>
</dbReference>
<evidence type="ECO:0000256" key="5">
    <source>
        <dbReference type="SAM" id="MobiDB-lite"/>
    </source>
</evidence>
<evidence type="ECO:0000256" key="1">
    <source>
        <dbReference type="ARBA" id="ARBA00022669"/>
    </source>
</evidence>
<dbReference type="PANTHER" id="PTHR23301">
    <property type="entry name" value="CHITIN BINDING PERITROPHIN-A"/>
    <property type="match status" value="1"/>
</dbReference>
<dbReference type="InterPro" id="IPR002889">
    <property type="entry name" value="WSC_carb-bd"/>
</dbReference>
<feature type="domain" description="WSC" evidence="7">
    <location>
        <begin position="233"/>
        <end position="326"/>
    </location>
</feature>
<evidence type="ECO:0000313" key="8">
    <source>
        <dbReference type="EMBL" id="CEL06504.1"/>
    </source>
</evidence>
<dbReference type="STRING" id="454130.A0A0U5G854"/>
<keyword evidence="9" id="KW-1185">Reference proteome</keyword>
<feature type="signal peptide" evidence="6">
    <location>
        <begin position="1"/>
        <end position="21"/>
    </location>
</feature>
<protein>
    <recommendedName>
        <fullName evidence="7">WSC domain-containing protein</fullName>
    </recommendedName>
</protein>
<accession>A0A0U5G854</accession>
<feature type="region of interest" description="Disordered" evidence="5">
    <location>
        <begin position="150"/>
        <end position="229"/>
    </location>
</feature>
<dbReference type="GO" id="GO:0004252">
    <property type="term" value="F:serine-type endopeptidase activity"/>
    <property type="evidence" value="ECO:0007669"/>
    <property type="project" value="InterPro"/>
</dbReference>